<gene>
    <name evidence="4" type="ORF">EB796_003937</name>
</gene>
<proteinExistence type="predicted"/>
<evidence type="ECO:0000259" key="3">
    <source>
        <dbReference type="PROSITE" id="PS50026"/>
    </source>
</evidence>
<dbReference type="PROSITE" id="PS00022">
    <property type="entry name" value="EGF_1"/>
    <property type="match status" value="1"/>
</dbReference>
<keyword evidence="2" id="KW-0472">Membrane</keyword>
<dbReference type="EMBL" id="VXIV02000524">
    <property type="protein sequence ID" value="KAF6037753.1"/>
    <property type="molecule type" value="Genomic_DNA"/>
</dbReference>
<feature type="domain" description="EGF-like" evidence="3">
    <location>
        <begin position="273"/>
        <end position="314"/>
    </location>
</feature>
<evidence type="ECO:0000313" key="5">
    <source>
        <dbReference type="Proteomes" id="UP000593567"/>
    </source>
</evidence>
<accession>A0A7J7KHN9</accession>
<dbReference type="SMART" id="SM00181">
    <property type="entry name" value="EGF"/>
    <property type="match status" value="3"/>
</dbReference>
<keyword evidence="2" id="KW-1133">Transmembrane helix</keyword>
<keyword evidence="1" id="KW-0245">EGF-like domain</keyword>
<organism evidence="4 5">
    <name type="scientific">Bugula neritina</name>
    <name type="common">Brown bryozoan</name>
    <name type="synonym">Sertularia neritina</name>
    <dbReference type="NCBI Taxonomy" id="10212"/>
    <lineage>
        <taxon>Eukaryota</taxon>
        <taxon>Metazoa</taxon>
        <taxon>Spiralia</taxon>
        <taxon>Lophotrochozoa</taxon>
        <taxon>Bryozoa</taxon>
        <taxon>Gymnolaemata</taxon>
        <taxon>Cheilostomatida</taxon>
        <taxon>Flustrina</taxon>
        <taxon>Buguloidea</taxon>
        <taxon>Bugulidae</taxon>
        <taxon>Bugula</taxon>
    </lineage>
</organism>
<evidence type="ECO:0000256" key="2">
    <source>
        <dbReference type="SAM" id="Phobius"/>
    </source>
</evidence>
<keyword evidence="2" id="KW-0812">Transmembrane</keyword>
<feature type="transmembrane region" description="Helical" evidence="2">
    <location>
        <begin position="12"/>
        <end position="33"/>
    </location>
</feature>
<keyword evidence="1" id="KW-1015">Disulfide bond</keyword>
<protein>
    <recommendedName>
        <fullName evidence="3">EGF-like domain-containing protein</fullName>
    </recommendedName>
</protein>
<feature type="transmembrane region" description="Helical" evidence="2">
    <location>
        <begin position="39"/>
        <end position="62"/>
    </location>
</feature>
<dbReference type="OrthoDB" id="430340at2759"/>
<comment type="caution">
    <text evidence="4">The sequence shown here is derived from an EMBL/GenBank/DDBJ whole genome shotgun (WGS) entry which is preliminary data.</text>
</comment>
<keyword evidence="5" id="KW-1185">Reference proteome</keyword>
<dbReference type="Proteomes" id="UP000593567">
    <property type="component" value="Unassembled WGS sequence"/>
</dbReference>
<dbReference type="CDD" id="cd00053">
    <property type="entry name" value="EGF"/>
    <property type="match status" value="1"/>
</dbReference>
<dbReference type="SUPFAM" id="SSF57196">
    <property type="entry name" value="EGF/Laminin"/>
    <property type="match status" value="1"/>
</dbReference>
<evidence type="ECO:0000256" key="1">
    <source>
        <dbReference type="PROSITE-ProRule" id="PRU00076"/>
    </source>
</evidence>
<sequence>MLCQYLMGIKDIWCPIPGLIALLSVGSITSHLIQLSPSLLITIMNSTNMLCAVLVVVCLAVVDGQTTYSRPIDNIDPQDASAVCYQPAANTLRVVYVADMENSCWYWECRRMRRNIILQPRNCALGRSVSDFFLYGSANPCTERLNNQILRTSFCTRQNLDIGPPPCVNEYTSQGICKNGGRVVYTYSTCSCDCIGTGFADWDCSERPENLVGASPIISPDDPCPRSVPRTDWCQAATVNGQSPCLNNGQCRNECLGYVCDCISPFTAGINCELFRCSDNRECLNGGTCDRGPSGMNQTPTCLCPPGTFGARCEIRVVF</sequence>
<feature type="disulfide bond" evidence="1">
    <location>
        <begin position="304"/>
        <end position="313"/>
    </location>
</feature>
<dbReference type="Pfam" id="PF00008">
    <property type="entry name" value="EGF"/>
    <property type="match status" value="1"/>
</dbReference>
<evidence type="ECO:0000313" key="4">
    <source>
        <dbReference type="EMBL" id="KAF6037753.1"/>
    </source>
</evidence>
<dbReference type="InterPro" id="IPR000742">
    <property type="entry name" value="EGF"/>
</dbReference>
<dbReference type="PROSITE" id="PS50026">
    <property type="entry name" value="EGF_3"/>
    <property type="match status" value="1"/>
</dbReference>
<name>A0A7J7KHN9_BUGNE</name>
<reference evidence="4" key="1">
    <citation type="submission" date="2020-06" db="EMBL/GenBank/DDBJ databases">
        <title>Draft genome of Bugula neritina, a colonial animal packing powerful symbionts and potential medicines.</title>
        <authorList>
            <person name="Rayko M."/>
        </authorList>
    </citation>
    <scope>NUCLEOTIDE SEQUENCE [LARGE SCALE GENOMIC DNA]</scope>
    <source>
        <strain evidence="4">Kwan_BN1</strain>
    </source>
</reference>
<dbReference type="AlphaFoldDB" id="A0A7J7KHN9"/>
<dbReference type="Gene3D" id="2.10.25.10">
    <property type="entry name" value="Laminin"/>
    <property type="match status" value="2"/>
</dbReference>
<comment type="caution">
    <text evidence="1">Lacks conserved residue(s) required for the propagation of feature annotation.</text>
</comment>